<feature type="compositionally biased region" description="Basic and acidic residues" evidence="1">
    <location>
        <begin position="19"/>
        <end position="33"/>
    </location>
</feature>
<organism evidence="2 3">
    <name type="scientific">Ancylostoma duodenale</name>
    <dbReference type="NCBI Taxonomy" id="51022"/>
    <lineage>
        <taxon>Eukaryota</taxon>
        <taxon>Metazoa</taxon>
        <taxon>Ecdysozoa</taxon>
        <taxon>Nematoda</taxon>
        <taxon>Chromadorea</taxon>
        <taxon>Rhabditida</taxon>
        <taxon>Rhabditina</taxon>
        <taxon>Rhabditomorpha</taxon>
        <taxon>Strongyloidea</taxon>
        <taxon>Ancylostomatidae</taxon>
        <taxon>Ancylostomatinae</taxon>
        <taxon>Ancylostoma</taxon>
    </lineage>
</organism>
<dbReference type="Proteomes" id="UP000054047">
    <property type="component" value="Unassembled WGS sequence"/>
</dbReference>
<feature type="region of interest" description="Disordered" evidence="1">
    <location>
        <begin position="54"/>
        <end position="101"/>
    </location>
</feature>
<dbReference type="AlphaFoldDB" id="A0A0C2H3B7"/>
<protein>
    <submittedName>
        <fullName evidence="2">Uncharacterized protein</fullName>
    </submittedName>
</protein>
<feature type="compositionally biased region" description="Low complexity" evidence="1">
    <location>
        <begin position="91"/>
        <end position="101"/>
    </location>
</feature>
<evidence type="ECO:0000313" key="2">
    <source>
        <dbReference type="EMBL" id="KIH66014.1"/>
    </source>
</evidence>
<name>A0A0C2H3B7_9BILA</name>
<sequence length="135" mass="15319">MDKPEMIRRGLMTVWQGPRRRDDSDEENRRRRISCERHKQHILPNYVYEDFKTEGSSGTELHYPGGMSEDRSPLLKDRSPSPCTGWWKHSPTTTAATTTTTPTCIGASSHTQTCRPLVWPAPPLAPITTSEKGLR</sequence>
<evidence type="ECO:0000313" key="3">
    <source>
        <dbReference type="Proteomes" id="UP000054047"/>
    </source>
</evidence>
<gene>
    <name evidence="2" type="ORF">ANCDUO_03650</name>
</gene>
<dbReference type="EMBL" id="KN727301">
    <property type="protein sequence ID" value="KIH66014.1"/>
    <property type="molecule type" value="Genomic_DNA"/>
</dbReference>
<keyword evidence="3" id="KW-1185">Reference proteome</keyword>
<proteinExistence type="predicted"/>
<accession>A0A0C2H3B7</accession>
<evidence type="ECO:0000256" key="1">
    <source>
        <dbReference type="SAM" id="MobiDB-lite"/>
    </source>
</evidence>
<reference evidence="2 3" key="1">
    <citation type="submission" date="2013-12" db="EMBL/GenBank/DDBJ databases">
        <title>Draft genome of the parsitic nematode Ancylostoma duodenale.</title>
        <authorList>
            <person name="Mitreva M."/>
        </authorList>
    </citation>
    <scope>NUCLEOTIDE SEQUENCE [LARGE SCALE GENOMIC DNA]</scope>
    <source>
        <strain evidence="2 3">Zhejiang</strain>
    </source>
</reference>
<feature type="region of interest" description="Disordered" evidence="1">
    <location>
        <begin position="1"/>
        <end position="33"/>
    </location>
</feature>
<feature type="compositionally biased region" description="Basic and acidic residues" evidence="1">
    <location>
        <begin position="68"/>
        <end position="79"/>
    </location>
</feature>